<comment type="subcellular location">
    <subcellularLocation>
        <location evidence="1">Cell envelope</location>
    </subcellularLocation>
</comment>
<feature type="compositionally biased region" description="Basic and acidic residues" evidence="3">
    <location>
        <begin position="447"/>
        <end position="460"/>
    </location>
</feature>
<proteinExistence type="predicted"/>
<comment type="caution">
    <text evidence="5">The sequence shown here is derived from an EMBL/GenBank/DDBJ whole genome shotgun (WGS) entry which is preliminary data.</text>
</comment>
<protein>
    <submittedName>
        <fullName evidence="5">Substrate-binding domain-containing protein</fullName>
    </submittedName>
</protein>
<evidence type="ECO:0000259" key="4">
    <source>
        <dbReference type="Pfam" id="PF13407"/>
    </source>
</evidence>
<dbReference type="Gene3D" id="3.40.50.2300">
    <property type="match status" value="2"/>
</dbReference>
<organism evidence="5 6">
    <name type="scientific">Blautia faecis</name>
    <dbReference type="NCBI Taxonomy" id="871665"/>
    <lineage>
        <taxon>Bacteria</taxon>
        <taxon>Bacillati</taxon>
        <taxon>Bacillota</taxon>
        <taxon>Clostridia</taxon>
        <taxon>Lachnospirales</taxon>
        <taxon>Lachnospiraceae</taxon>
        <taxon>Blautia</taxon>
    </lineage>
</organism>
<evidence type="ECO:0000256" key="3">
    <source>
        <dbReference type="SAM" id="MobiDB-lite"/>
    </source>
</evidence>
<keyword evidence="2" id="KW-0732">Signal</keyword>
<evidence type="ECO:0000256" key="1">
    <source>
        <dbReference type="ARBA" id="ARBA00004196"/>
    </source>
</evidence>
<accession>A0ABX2H4R8</accession>
<gene>
    <name evidence="5" type="ORF">G5B17_02735</name>
</gene>
<feature type="compositionally biased region" description="Acidic residues" evidence="3">
    <location>
        <begin position="69"/>
        <end position="81"/>
    </location>
</feature>
<dbReference type="CDD" id="cd19994">
    <property type="entry name" value="PBP1_ChvE"/>
    <property type="match status" value="1"/>
</dbReference>
<feature type="compositionally biased region" description="Polar residues" evidence="3">
    <location>
        <begin position="476"/>
        <end position="488"/>
    </location>
</feature>
<feature type="compositionally biased region" description="Basic and acidic residues" evidence="3">
    <location>
        <begin position="43"/>
        <end position="68"/>
    </location>
</feature>
<reference evidence="5 6" key="1">
    <citation type="journal article" date="2020" name="Cell Host Microbe">
        <title>Functional and Genomic Variation between Human-Derived Isolates of Lachnospiraceae Reveals Inter- and Intra-Species Diversity.</title>
        <authorList>
            <person name="Sorbara M.T."/>
            <person name="Littmann E.R."/>
            <person name="Fontana E."/>
            <person name="Moody T.U."/>
            <person name="Kohout C.E."/>
            <person name="Gjonbalaj M."/>
            <person name="Eaton V."/>
            <person name="Seok R."/>
            <person name="Leiner I.M."/>
            <person name="Pamer E.G."/>
        </authorList>
    </citation>
    <scope>NUCLEOTIDE SEQUENCE [LARGE SCALE GENOMIC DNA]</scope>
    <source>
        <strain evidence="5 6">MSK.17.74</strain>
    </source>
</reference>
<dbReference type="PANTHER" id="PTHR30036">
    <property type="entry name" value="D-XYLOSE-BINDING PERIPLASMIC PROTEIN"/>
    <property type="match status" value="1"/>
</dbReference>
<dbReference type="PROSITE" id="PS51257">
    <property type="entry name" value="PROKAR_LIPOPROTEIN"/>
    <property type="match status" value="1"/>
</dbReference>
<name>A0ABX2H4R8_9FIRM</name>
<dbReference type="GeneID" id="69514901"/>
<keyword evidence="6" id="KW-1185">Reference proteome</keyword>
<feature type="domain" description="Periplasmic binding protein" evidence="4">
    <location>
        <begin position="102"/>
        <end position="368"/>
    </location>
</feature>
<sequence>MKKQIAGLLTGLLVCSAFLTGCGKNEATEAVKESVEDENEGTGDTKDADSKKDTNRKSDKQDSDKSDENSEESETTEAPEENLDKVGVLLPEEGEDINSSLERTELKSRLEEAGYEAAMYFAGDDSDTQAEQIRELLQDEKLKALVISPVDPYGLTDVLEEASELSIPVIDYDNLIMDTPNVKYFVTFNMRAIGKEIAKNIVEKEELDKVREDRGARTIEFLMGSPDDDASLFLFNGIMEVLQEYIDDGTLICRSGRVTFDETSIMDQNTDTAKKQLKSEIDEFYSLEKTPDIICTASDDFALAALELLEKEQLQPGDENWPLITGVNADADAVKSVAEEKIGFTVMMDRRDLAEALTKLVETYLNGDDVDINNYSQYDNGVKIIGTVTCDGKLIDKDNYQILVDNGFYLAEMIAPEASPMPVPEEVSPTPEVTVTPEASLTPEGGEPEKKSQVIPKDEPEVSTEEVPAVKDGENQESNSKLQSSGKA</sequence>
<feature type="region of interest" description="Disordered" evidence="3">
    <location>
        <begin position="420"/>
        <end position="488"/>
    </location>
</feature>
<dbReference type="RefSeq" id="WP_173769314.1">
    <property type="nucleotide sequence ID" value="NZ_JAAIPU010000018.1"/>
</dbReference>
<feature type="compositionally biased region" description="Low complexity" evidence="3">
    <location>
        <begin position="420"/>
        <end position="440"/>
    </location>
</feature>
<dbReference type="SUPFAM" id="SSF53822">
    <property type="entry name" value="Periplasmic binding protein-like I"/>
    <property type="match status" value="1"/>
</dbReference>
<feature type="region of interest" description="Disordered" evidence="3">
    <location>
        <begin position="28"/>
        <end position="87"/>
    </location>
</feature>
<dbReference type="InterPro" id="IPR025997">
    <property type="entry name" value="SBP_2_dom"/>
</dbReference>
<dbReference type="Pfam" id="PF13407">
    <property type="entry name" value="Peripla_BP_4"/>
    <property type="match status" value="1"/>
</dbReference>
<evidence type="ECO:0000256" key="2">
    <source>
        <dbReference type="ARBA" id="ARBA00022729"/>
    </source>
</evidence>
<evidence type="ECO:0000313" key="6">
    <source>
        <dbReference type="Proteomes" id="UP001644719"/>
    </source>
</evidence>
<dbReference type="InterPro" id="IPR028082">
    <property type="entry name" value="Peripla_BP_I"/>
</dbReference>
<dbReference type="PANTHER" id="PTHR30036:SF1">
    <property type="entry name" value="D-XYLOSE-BINDING PERIPLASMIC PROTEIN"/>
    <property type="match status" value="1"/>
</dbReference>
<dbReference type="EMBL" id="JAAITS010000005">
    <property type="protein sequence ID" value="NSG84371.1"/>
    <property type="molecule type" value="Genomic_DNA"/>
</dbReference>
<evidence type="ECO:0000313" key="5">
    <source>
        <dbReference type="EMBL" id="NSG84371.1"/>
    </source>
</evidence>
<dbReference type="Proteomes" id="UP001644719">
    <property type="component" value="Unassembled WGS sequence"/>
</dbReference>
<dbReference type="InterPro" id="IPR050555">
    <property type="entry name" value="Bact_Solute-Bind_Prot2"/>
</dbReference>